<accession>A0A3S4CIX6</accession>
<dbReference type="EMBL" id="UWOC01000167">
    <property type="protein sequence ID" value="VCU10343.1"/>
    <property type="molecule type" value="Genomic_DNA"/>
</dbReference>
<keyword evidence="2" id="KW-1185">Reference proteome</keyword>
<proteinExistence type="predicted"/>
<dbReference type="OrthoDB" id="7909136at2"/>
<evidence type="ECO:0000313" key="2">
    <source>
        <dbReference type="Proteomes" id="UP000289200"/>
    </source>
</evidence>
<dbReference type="AlphaFoldDB" id="A0A3S4CIX6"/>
<dbReference type="RefSeq" id="WP_129610416.1">
    <property type="nucleotide sequence ID" value="NZ_UWOC01000167.1"/>
</dbReference>
<protein>
    <submittedName>
        <fullName evidence="1">Uncharacterized protein</fullName>
    </submittedName>
</protein>
<reference evidence="2" key="1">
    <citation type="submission" date="2018-10" db="EMBL/GenBank/DDBJ databases">
        <authorList>
            <person name="Peiro R."/>
            <person name="Begona"/>
            <person name="Cbmso G."/>
            <person name="Lopez M."/>
            <person name="Gonzalez S."/>
            <person name="Sacristan E."/>
            <person name="Castillo E."/>
        </authorList>
    </citation>
    <scope>NUCLEOTIDE SEQUENCE [LARGE SCALE GENOMIC DNA]</scope>
</reference>
<organism evidence="1 2">
    <name type="scientific">Rhodoplanes serenus</name>
    <dbReference type="NCBI Taxonomy" id="200615"/>
    <lineage>
        <taxon>Bacteria</taxon>
        <taxon>Pseudomonadati</taxon>
        <taxon>Pseudomonadota</taxon>
        <taxon>Alphaproteobacteria</taxon>
        <taxon>Hyphomicrobiales</taxon>
        <taxon>Nitrobacteraceae</taxon>
        <taxon>Rhodoplanes</taxon>
    </lineage>
</organism>
<sequence length="198" mass="20867">MSAFPAQRRTDPFLFNGAKCAVPVPAGHALVRAALVQASLDPTVRAIGVVSAVKVEGHGVALNAIVLDGDRGRQVLDIIEARLIRDVDGEGLFLLAIDALGLPLLTLTAADVLREPWLSNATAVWSCRFVRVPVSDRITILQSLAEGPLTIAEAASAARLSRDPVGSVLSLACADVIEIDITDAPLGPETSVRRRRAP</sequence>
<comment type="caution">
    <text evidence="1">The sequence shown here is derived from an EMBL/GenBank/DDBJ whole genome shotgun (WGS) entry which is preliminary data.</text>
</comment>
<dbReference type="Proteomes" id="UP000289200">
    <property type="component" value="Unassembled WGS sequence"/>
</dbReference>
<gene>
    <name evidence="1" type="ORF">RHODGE_RHODGE_03532</name>
</gene>
<evidence type="ECO:0000313" key="1">
    <source>
        <dbReference type="EMBL" id="VCU10343.1"/>
    </source>
</evidence>
<name>A0A3S4CIX6_9BRAD</name>